<dbReference type="PROSITE" id="PS51186">
    <property type="entry name" value="GNAT"/>
    <property type="match status" value="1"/>
</dbReference>
<dbReference type="PANTHER" id="PTHR13355:SF11">
    <property type="entry name" value="GLUCOSAMINE 6-PHOSPHATE N-ACETYLTRANSFERASE"/>
    <property type="match status" value="1"/>
</dbReference>
<gene>
    <name evidence="2" type="ORF">J2S37_000444</name>
</gene>
<dbReference type="CDD" id="cd04301">
    <property type="entry name" value="NAT_SF"/>
    <property type="match status" value="1"/>
</dbReference>
<keyword evidence="3" id="KW-1185">Reference proteome</keyword>
<dbReference type="Pfam" id="PF13673">
    <property type="entry name" value="Acetyltransf_10"/>
    <property type="match status" value="1"/>
</dbReference>
<proteinExistence type="predicted"/>
<feature type="domain" description="N-acetyltransferase" evidence="1">
    <location>
        <begin position="10"/>
        <end position="153"/>
    </location>
</feature>
<dbReference type="PANTHER" id="PTHR13355">
    <property type="entry name" value="GLUCOSAMINE 6-PHOSPHATE N-ACETYLTRANSFERASE"/>
    <property type="match status" value="1"/>
</dbReference>
<dbReference type="SUPFAM" id="SSF55729">
    <property type="entry name" value="Acyl-CoA N-acyltransferases (Nat)"/>
    <property type="match status" value="1"/>
</dbReference>
<organism evidence="2 3">
    <name type="scientific">Corynebacterium felinum</name>
    <dbReference type="NCBI Taxonomy" id="131318"/>
    <lineage>
        <taxon>Bacteria</taxon>
        <taxon>Bacillati</taxon>
        <taxon>Actinomycetota</taxon>
        <taxon>Actinomycetes</taxon>
        <taxon>Mycobacteriales</taxon>
        <taxon>Corynebacteriaceae</taxon>
        <taxon>Corynebacterium</taxon>
    </lineage>
</organism>
<evidence type="ECO:0000259" key="1">
    <source>
        <dbReference type="PROSITE" id="PS51186"/>
    </source>
</evidence>
<sequence length="164" mass="19258">MSPSLYYAFDPLHRLNPREVHQLYKLRVDVFVHEQQCPYAEIDDTDALDSTMHVQTYTIADKELIACARIYPENGRYHLGRVVVRKNHRGQGLGKELMHQTLRYAFEQHPDWDVYLEAQVAQEKFYGDFGFVRCGHNFDWDGVEHIPMLLKSADLVKSFRNTVE</sequence>
<name>A0ABU2B6J2_9CORY</name>
<dbReference type="Proteomes" id="UP001183619">
    <property type="component" value="Unassembled WGS sequence"/>
</dbReference>
<reference evidence="2 3" key="1">
    <citation type="submission" date="2023-07" db="EMBL/GenBank/DDBJ databases">
        <title>Sequencing the genomes of 1000 actinobacteria strains.</title>
        <authorList>
            <person name="Klenk H.-P."/>
        </authorList>
    </citation>
    <scope>NUCLEOTIDE SEQUENCE [LARGE SCALE GENOMIC DNA]</scope>
    <source>
        <strain evidence="2 3">DSM 44508</strain>
    </source>
</reference>
<dbReference type="InterPro" id="IPR000182">
    <property type="entry name" value="GNAT_dom"/>
</dbReference>
<dbReference type="InterPro" id="IPR039143">
    <property type="entry name" value="GNPNAT1-like"/>
</dbReference>
<evidence type="ECO:0000313" key="2">
    <source>
        <dbReference type="EMBL" id="MDR7353906.1"/>
    </source>
</evidence>
<evidence type="ECO:0000313" key="3">
    <source>
        <dbReference type="Proteomes" id="UP001183619"/>
    </source>
</evidence>
<dbReference type="Gene3D" id="3.40.630.30">
    <property type="match status" value="1"/>
</dbReference>
<protein>
    <submittedName>
        <fullName evidence="2">ElaA protein</fullName>
    </submittedName>
</protein>
<dbReference type="RefSeq" id="WP_277103833.1">
    <property type="nucleotide sequence ID" value="NZ_BAAAJS010000014.1"/>
</dbReference>
<dbReference type="EMBL" id="JAVDYF010000001">
    <property type="protein sequence ID" value="MDR7353906.1"/>
    <property type="molecule type" value="Genomic_DNA"/>
</dbReference>
<accession>A0ABU2B6J2</accession>
<dbReference type="InterPro" id="IPR016181">
    <property type="entry name" value="Acyl_CoA_acyltransferase"/>
</dbReference>
<comment type="caution">
    <text evidence="2">The sequence shown here is derived from an EMBL/GenBank/DDBJ whole genome shotgun (WGS) entry which is preliminary data.</text>
</comment>